<reference evidence="3" key="2">
    <citation type="submission" date="2014-03" db="EMBL/GenBank/DDBJ databases">
        <title>The whipworm genome and dual-species transcriptomics of an intimate host-pathogen interaction.</title>
        <authorList>
            <person name="Foth B.J."/>
            <person name="Tsai I.J."/>
            <person name="Reid A.J."/>
            <person name="Bancroft A.J."/>
            <person name="Nichol S."/>
            <person name="Tracey A."/>
            <person name="Holroyd N."/>
            <person name="Cotton J.A."/>
            <person name="Stanley E.J."/>
            <person name="Zarowiecki M."/>
            <person name="Liu J.Z."/>
            <person name="Huckvale T."/>
            <person name="Cooper P.J."/>
            <person name="Grencis R.K."/>
            <person name="Berriman M."/>
        </authorList>
    </citation>
    <scope>NUCLEOTIDE SEQUENCE [LARGE SCALE GENOMIC DNA]</scope>
</reference>
<gene>
    <name evidence="3" type="ORF">TTRE_0000363801</name>
</gene>
<evidence type="ECO:0000259" key="2">
    <source>
        <dbReference type="Pfam" id="PF01266"/>
    </source>
</evidence>
<accession>A0A077Z5E8</accession>
<keyword evidence="4" id="KW-1185">Reference proteome</keyword>
<organism evidence="3 4">
    <name type="scientific">Trichuris trichiura</name>
    <name type="common">Whipworm</name>
    <name type="synonym">Trichocephalus trichiurus</name>
    <dbReference type="NCBI Taxonomy" id="36087"/>
    <lineage>
        <taxon>Eukaryota</taxon>
        <taxon>Metazoa</taxon>
        <taxon>Ecdysozoa</taxon>
        <taxon>Nematoda</taxon>
        <taxon>Enoplea</taxon>
        <taxon>Dorylaimia</taxon>
        <taxon>Trichinellida</taxon>
        <taxon>Trichuridae</taxon>
        <taxon>Trichuris</taxon>
    </lineage>
</organism>
<dbReference type="Proteomes" id="UP000030665">
    <property type="component" value="Unassembled WGS sequence"/>
</dbReference>
<dbReference type="GO" id="GO:0005737">
    <property type="term" value="C:cytoplasm"/>
    <property type="evidence" value="ECO:0007669"/>
    <property type="project" value="TreeGrafter"/>
</dbReference>
<dbReference type="EMBL" id="HG805950">
    <property type="protein sequence ID" value="CDW55366.1"/>
    <property type="molecule type" value="Genomic_DNA"/>
</dbReference>
<dbReference type="AlphaFoldDB" id="A0A077Z5E8"/>
<dbReference type="PANTHER" id="PTHR13847">
    <property type="entry name" value="SARCOSINE DEHYDROGENASE-RELATED"/>
    <property type="match status" value="1"/>
</dbReference>
<reference evidence="3" key="1">
    <citation type="submission" date="2014-01" db="EMBL/GenBank/DDBJ databases">
        <authorList>
            <person name="Aslett M."/>
        </authorList>
    </citation>
    <scope>NUCLEOTIDE SEQUENCE</scope>
</reference>
<dbReference type="InterPro" id="IPR006076">
    <property type="entry name" value="FAD-dep_OxRdtase"/>
</dbReference>
<keyword evidence="1" id="KW-0560">Oxidoreductase</keyword>
<dbReference type="Gene3D" id="3.50.50.60">
    <property type="entry name" value="FAD/NAD(P)-binding domain"/>
    <property type="match status" value="2"/>
</dbReference>
<dbReference type="STRING" id="36087.A0A077Z5E8"/>
<dbReference type="SUPFAM" id="SSF51905">
    <property type="entry name" value="FAD/NAD(P)-binding domain"/>
    <property type="match status" value="1"/>
</dbReference>
<proteinExistence type="predicted"/>
<dbReference type="OrthoDB" id="498204at2759"/>
<sequence>MRSYQAANSGMLSFGGANLRDLPDHVDVLIIGGGLSGLSVAYFLGTTSNARVLLLERGRACGIEAKMVSAGEVACRYEGYEFANLKAALLVNDFKVNQFTAVQSFAGAASRAGVSIFENCPVKSLKIVNDHNIEGVETNFGFVKCDILVDAAGAVIAWSCPAHRITLSSDLF</sequence>
<feature type="domain" description="FAD dependent oxidoreductase" evidence="2">
    <location>
        <begin position="61"/>
        <end position="155"/>
    </location>
</feature>
<name>A0A077Z5E8_TRITR</name>
<evidence type="ECO:0000313" key="3">
    <source>
        <dbReference type="EMBL" id="CDW55366.1"/>
    </source>
</evidence>
<dbReference type="Pfam" id="PF01266">
    <property type="entry name" value="DAO"/>
    <property type="match status" value="1"/>
</dbReference>
<evidence type="ECO:0000256" key="1">
    <source>
        <dbReference type="ARBA" id="ARBA00023002"/>
    </source>
</evidence>
<dbReference type="GO" id="GO:0016491">
    <property type="term" value="F:oxidoreductase activity"/>
    <property type="evidence" value="ECO:0007669"/>
    <property type="project" value="UniProtKB-KW"/>
</dbReference>
<dbReference type="PANTHER" id="PTHR13847:SF289">
    <property type="entry name" value="GLYCINE OXIDASE"/>
    <property type="match status" value="1"/>
</dbReference>
<evidence type="ECO:0000313" key="4">
    <source>
        <dbReference type="Proteomes" id="UP000030665"/>
    </source>
</evidence>
<protein>
    <submittedName>
        <fullName evidence="3">DAO domain containing protein</fullName>
    </submittedName>
</protein>
<dbReference type="InterPro" id="IPR036188">
    <property type="entry name" value="FAD/NAD-bd_sf"/>
</dbReference>
<dbReference type="Gene3D" id="3.30.9.10">
    <property type="entry name" value="D-Amino Acid Oxidase, subunit A, domain 2"/>
    <property type="match status" value="1"/>
</dbReference>